<comment type="caution">
    <text evidence="1">The sequence shown here is derived from an EMBL/GenBank/DDBJ whole genome shotgun (WGS) entry which is preliminary data.</text>
</comment>
<organism evidence="1 2">
    <name type="scientific">Lipingzhangella rawalii</name>
    <dbReference type="NCBI Taxonomy" id="2055835"/>
    <lineage>
        <taxon>Bacteria</taxon>
        <taxon>Bacillati</taxon>
        <taxon>Actinomycetota</taxon>
        <taxon>Actinomycetes</taxon>
        <taxon>Streptosporangiales</taxon>
        <taxon>Nocardiopsidaceae</taxon>
        <taxon>Lipingzhangella</taxon>
    </lineage>
</organism>
<dbReference type="Proteomes" id="UP001250214">
    <property type="component" value="Unassembled WGS sequence"/>
</dbReference>
<keyword evidence="2" id="KW-1185">Reference proteome</keyword>
<sequence length="103" mass="11492">MLRGFFTECPLTQLSRDLDAFGMLSTSVHPGLLAQIDQHTAAIRDSISQDGVPVTRTSLAHYLRGFLDGARERGWDSTGDSYDWETLRLMSICSLARDLGFVR</sequence>
<proteinExistence type="predicted"/>
<protein>
    <submittedName>
        <fullName evidence="1">DUF6401 family natural product biosynthesis protein</fullName>
    </submittedName>
</protein>
<dbReference type="Pfam" id="PF19939">
    <property type="entry name" value="DUF6401"/>
    <property type="match status" value="1"/>
</dbReference>
<accession>A0ABU2H372</accession>
<dbReference type="EMBL" id="JAVLVT010000002">
    <property type="protein sequence ID" value="MDS1269751.1"/>
    <property type="molecule type" value="Genomic_DNA"/>
</dbReference>
<evidence type="ECO:0000313" key="1">
    <source>
        <dbReference type="EMBL" id="MDS1269751.1"/>
    </source>
</evidence>
<name>A0ABU2H372_9ACTN</name>
<gene>
    <name evidence="1" type="ORF">RIF23_05525</name>
</gene>
<dbReference type="InterPro" id="IPR045647">
    <property type="entry name" value="DUF6401"/>
</dbReference>
<evidence type="ECO:0000313" key="2">
    <source>
        <dbReference type="Proteomes" id="UP001250214"/>
    </source>
</evidence>
<reference evidence="2" key="1">
    <citation type="submission" date="2023-07" db="EMBL/GenBank/DDBJ databases">
        <title>Novel species in the genus Lipingzhangella isolated from Sambhar Salt Lake.</title>
        <authorList>
            <person name="Jiya N."/>
            <person name="Kajale S."/>
            <person name="Sharma A."/>
        </authorList>
    </citation>
    <scope>NUCLEOTIDE SEQUENCE [LARGE SCALE GENOMIC DNA]</scope>
    <source>
        <strain evidence="2">LS1_29</strain>
    </source>
</reference>
<dbReference type="RefSeq" id="WP_310911295.1">
    <property type="nucleotide sequence ID" value="NZ_JAVLVT010000002.1"/>
</dbReference>